<dbReference type="RefSeq" id="WP_073401176.1">
    <property type="nucleotide sequence ID" value="NZ_FQTV01000007.1"/>
</dbReference>
<comment type="similarity">
    <text evidence="1">Belongs to the HSP15 family.</text>
</comment>
<dbReference type="GO" id="GO:0003677">
    <property type="term" value="F:DNA binding"/>
    <property type="evidence" value="ECO:0007669"/>
    <property type="project" value="UniProtKB-KW"/>
</dbReference>
<evidence type="ECO:0000259" key="5">
    <source>
        <dbReference type="SMART" id="SM00363"/>
    </source>
</evidence>
<dbReference type="Proteomes" id="UP000184509">
    <property type="component" value="Unassembled WGS sequence"/>
</dbReference>
<dbReference type="GO" id="GO:0034605">
    <property type="term" value="P:cellular response to heat"/>
    <property type="evidence" value="ECO:0007669"/>
    <property type="project" value="InterPro"/>
</dbReference>
<dbReference type="CDD" id="cd00165">
    <property type="entry name" value="S4"/>
    <property type="match status" value="1"/>
</dbReference>
<keyword evidence="7" id="KW-1185">Reference proteome</keyword>
<keyword evidence="3" id="KW-0238">DNA-binding</keyword>
<name>A0A1M5AY11_9BACE</name>
<evidence type="ECO:0000313" key="7">
    <source>
        <dbReference type="Proteomes" id="UP000184509"/>
    </source>
</evidence>
<dbReference type="InterPro" id="IPR036986">
    <property type="entry name" value="S4_RNA-bd_sf"/>
</dbReference>
<feature type="domain" description="RNA-binding S4" evidence="5">
    <location>
        <begin position="4"/>
        <end position="67"/>
    </location>
</feature>
<dbReference type="EMBL" id="FQTV01000007">
    <property type="protein sequence ID" value="SHF35100.1"/>
    <property type="molecule type" value="Genomic_DNA"/>
</dbReference>
<sequence length="140" mass="16158">MAEARIDKWMWATRIFKTRTIAAEACKKGRVSINGSQVKASRTIKVGDVIQVKKSPITYSFKVLQTIEKRVGAKLVPEYMENVTTPDQYEILEMSKISGFVDRARGTGRPTKKDRRELEDFSTPEYMDDFDFEFDFNSED</sequence>
<evidence type="ECO:0000313" key="6">
    <source>
        <dbReference type="EMBL" id="SHF35100.1"/>
    </source>
</evidence>
<proteinExistence type="inferred from homology"/>
<protein>
    <submittedName>
        <fullName evidence="6">Heat shock protein Hsp15</fullName>
    </submittedName>
</protein>
<evidence type="ECO:0000256" key="3">
    <source>
        <dbReference type="ARBA" id="ARBA00023125"/>
    </source>
</evidence>
<organism evidence="6 7">
    <name type="scientific">Bacteroides luti</name>
    <dbReference type="NCBI Taxonomy" id="1297750"/>
    <lineage>
        <taxon>Bacteria</taxon>
        <taxon>Pseudomonadati</taxon>
        <taxon>Bacteroidota</taxon>
        <taxon>Bacteroidia</taxon>
        <taxon>Bacteroidales</taxon>
        <taxon>Bacteroidaceae</taxon>
        <taxon>Bacteroides</taxon>
    </lineage>
</organism>
<dbReference type="PIRSF" id="PIRSF016821">
    <property type="entry name" value="HSP15"/>
    <property type="match status" value="1"/>
</dbReference>
<evidence type="ECO:0000256" key="2">
    <source>
        <dbReference type="ARBA" id="ARBA00022884"/>
    </source>
</evidence>
<dbReference type="InterPro" id="IPR002942">
    <property type="entry name" value="S4_RNA-bd"/>
</dbReference>
<keyword evidence="2 4" id="KW-0694">RNA-binding</keyword>
<dbReference type="STRING" id="1297750.SAMN05444405_107131"/>
<dbReference type="SUPFAM" id="SSF55174">
    <property type="entry name" value="Alpha-L RNA-binding motif"/>
    <property type="match status" value="1"/>
</dbReference>
<dbReference type="GO" id="GO:0003727">
    <property type="term" value="F:single-stranded RNA binding"/>
    <property type="evidence" value="ECO:0007669"/>
    <property type="project" value="InterPro"/>
</dbReference>
<accession>A0A1M5AY11</accession>
<evidence type="ECO:0000256" key="4">
    <source>
        <dbReference type="PROSITE-ProRule" id="PRU00182"/>
    </source>
</evidence>
<reference evidence="6 7" key="1">
    <citation type="submission" date="2016-11" db="EMBL/GenBank/DDBJ databases">
        <authorList>
            <person name="Jaros S."/>
            <person name="Januszkiewicz K."/>
            <person name="Wedrychowicz H."/>
        </authorList>
    </citation>
    <scope>NUCLEOTIDE SEQUENCE [LARGE SCALE GENOMIC DNA]</scope>
    <source>
        <strain evidence="6 7">DSM 26991</strain>
    </source>
</reference>
<dbReference type="GO" id="GO:0043023">
    <property type="term" value="F:ribosomal large subunit binding"/>
    <property type="evidence" value="ECO:0007669"/>
    <property type="project" value="InterPro"/>
</dbReference>
<keyword evidence="6" id="KW-0346">Stress response</keyword>
<dbReference type="Pfam" id="PF01479">
    <property type="entry name" value="S4"/>
    <property type="match status" value="1"/>
</dbReference>
<dbReference type="OrthoDB" id="9797176at2"/>
<gene>
    <name evidence="6" type="ORF">SAMN05444405_107131</name>
</gene>
<evidence type="ECO:0000256" key="1">
    <source>
        <dbReference type="ARBA" id="ARBA00008396"/>
    </source>
</evidence>
<dbReference type="Gene3D" id="3.10.290.10">
    <property type="entry name" value="RNA-binding S4 domain"/>
    <property type="match status" value="1"/>
</dbReference>
<dbReference type="SMART" id="SM00363">
    <property type="entry name" value="S4"/>
    <property type="match status" value="1"/>
</dbReference>
<dbReference type="PROSITE" id="PS50889">
    <property type="entry name" value="S4"/>
    <property type="match status" value="1"/>
</dbReference>
<dbReference type="AlphaFoldDB" id="A0A1M5AY11"/>
<dbReference type="InterPro" id="IPR025708">
    <property type="entry name" value="HSP15"/>
</dbReference>